<evidence type="ECO:0000259" key="1">
    <source>
        <dbReference type="Pfam" id="PF02541"/>
    </source>
</evidence>
<feature type="domain" description="Ppx/GppA phosphatase C-terminal" evidence="2">
    <location>
        <begin position="319"/>
        <end position="460"/>
    </location>
</feature>
<proteinExistence type="predicted"/>
<dbReference type="InterPro" id="IPR003695">
    <property type="entry name" value="Ppx_GppA_N"/>
</dbReference>
<dbReference type="InterPro" id="IPR003607">
    <property type="entry name" value="HD/PDEase_dom"/>
</dbReference>
<dbReference type="Pfam" id="PF21447">
    <property type="entry name" value="Ppx-GppA_III"/>
    <property type="match status" value="1"/>
</dbReference>
<dbReference type="InterPro" id="IPR043129">
    <property type="entry name" value="ATPase_NBD"/>
</dbReference>
<sequence length="504" mass="57964">MKSSLYAVINVGASAVRMQISEFVNGKETLLEYLVSPLRLGRDTFSKGYITLESLNKAVDIMKKFADKLTEYDLWKNYKAICTSGVRDADNKYFFIDRIKTKTGIELNIIDELEELYVKYLAIKNDIKDFKKFEEEGVLLLNFSSGNVGINIFKNGINLFSSVLPYGSLRIAEYVKNIKNELKHRAFDIYAEKLTNQIKQYCKGINEIKYLIGSGSSINLLTEVTYPKSNTIKKSDLEKLYNKVKFLEPAAISQELKVSDYNGEIFLPTVRLYLSIMNMLGTKEMIFSKQTFPHQLLLYYSKKIKENNLQKKIIKNLLHFGKKYNLDEKHAKQVSNFSLKLFDALEDLHSLGNKEKFILEAASLLHDIGYYIDIHNHHEHSSYIISSFKMPGYDKNAMRIISVISYLHRGKKVKSDHIFNQLSPDDQLVIKKIVAILKIADALDASHMQIVQDINVSVSDNVIKITAISKDIPYIEEKVFNRKNRDFLEIFGIPILFEAKIGYE</sequence>
<evidence type="ECO:0000313" key="3">
    <source>
        <dbReference type="EMBL" id="PMP70075.1"/>
    </source>
</evidence>
<dbReference type="Gene3D" id="1.10.3210.10">
    <property type="entry name" value="Hypothetical protein af1432"/>
    <property type="match status" value="1"/>
</dbReference>
<dbReference type="Gene3D" id="3.30.420.40">
    <property type="match status" value="1"/>
</dbReference>
<dbReference type="Pfam" id="PF02541">
    <property type="entry name" value="Ppx-GppA"/>
    <property type="match status" value="1"/>
</dbReference>
<evidence type="ECO:0000313" key="4">
    <source>
        <dbReference type="Proteomes" id="UP000242881"/>
    </source>
</evidence>
<dbReference type="Proteomes" id="UP000242881">
    <property type="component" value="Unassembled WGS sequence"/>
</dbReference>
<gene>
    <name evidence="3" type="ORF">C0187_05880</name>
</gene>
<dbReference type="SUPFAM" id="SSF109604">
    <property type="entry name" value="HD-domain/PDEase-like"/>
    <property type="match status" value="1"/>
</dbReference>
<reference evidence="3 4" key="1">
    <citation type="submission" date="2018-01" db="EMBL/GenBank/DDBJ databases">
        <title>Metagenomic assembled genomes from two thermal pools in the Uzon Caldera, Kamchatka, Russia.</title>
        <authorList>
            <person name="Wilkins L."/>
            <person name="Ettinger C."/>
        </authorList>
    </citation>
    <scope>NUCLEOTIDE SEQUENCE [LARGE SCALE GENOMIC DNA]</scope>
    <source>
        <strain evidence="3">ZAV-05</strain>
    </source>
</reference>
<dbReference type="CDD" id="cd24006">
    <property type="entry name" value="ASKHA_NBD_PPX_GppA"/>
    <property type="match status" value="1"/>
</dbReference>
<accession>A0A2J6WI71</accession>
<feature type="domain" description="Ppx/GppA phosphatase N-terminal" evidence="1">
    <location>
        <begin position="24"/>
        <end position="292"/>
    </location>
</feature>
<comment type="caution">
    <text evidence="3">The sequence shown here is derived from an EMBL/GenBank/DDBJ whole genome shotgun (WGS) entry which is preliminary data.</text>
</comment>
<dbReference type="SUPFAM" id="SSF53067">
    <property type="entry name" value="Actin-like ATPase domain"/>
    <property type="match status" value="2"/>
</dbReference>
<dbReference type="PANTHER" id="PTHR30005">
    <property type="entry name" value="EXOPOLYPHOSPHATASE"/>
    <property type="match status" value="1"/>
</dbReference>
<dbReference type="InterPro" id="IPR048950">
    <property type="entry name" value="Ppx_GppA_C"/>
</dbReference>
<dbReference type="AlphaFoldDB" id="A0A2J6WI71"/>
<name>A0A2J6WI71_9BACT</name>
<dbReference type="EMBL" id="PNIN01000058">
    <property type="protein sequence ID" value="PMP70075.1"/>
    <property type="molecule type" value="Genomic_DNA"/>
</dbReference>
<evidence type="ECO:0000259" key="2">
    <source>
        <dbReference type="Pfam" id="PF21447"/>
    </source>
</evidence>
<dbReference type="GO" id="GO:0016462">
    <property type="term" value="F:pyrophosphatase activity"/>
    <property type="evidence" value="ECO:0007669"/>
    <property type="project" value="TreeGrafter"/>
</dbReference>
<organism evidence="3 4">
    <name type="scientific">Calditerrivibrio nitroreducens</name>
    <dbReference type="NCBI Taxonomy" id="477976"/>
    <lineage>
        <taxon>Bacteria</taxon>
        <taxon>Pseudomonadati</taxon>
        <taxon>Deferribacterota</taxon>
        <taxon>Deferribacteres</taxon>
        <taxon>Deferribacterales</taxon>
        <taxon>Calditerrivibrionaceae</taxon>
    </lineage>
</organism>
<dbReference type="Gene3D" id="3.30.420.150">
    <property type="entry name" value="Exopolyphosphatase. Domain 2"/>
    <property type="match status" value="1"/>
</dbReference>
<protein>
    <recommendedName>
        <fullName evidence="5">Ppx/GppA phosphatase</fullName>
    </recommendedName>
</protein>
<dbReference type="PANTHER" id="PTHR30005:SF0">
    <property type="entry name" value="RETROGRADE REGULATION PROTEIN 2"/>
    <property type="match status" value="1"/>
</dbReference>
<evidence type="ECO:0008006" key="5">
    <source>
        <dbReference type="Google" id="ProtNLM"/>
    </source>
</evidence>
<dbReference type="CDD" id="cd00077">
    <property type="entry name" value="HDc"/>
    <property type="match status" value="1"/>
</dbReference>
<dbReference type="InterPro" id="IPR050273">
    <property type="entry name" value="GppA/Ppx_hydrolase"/>
</dbReference>